<name>X1C485_9ZZZZ</name>
<protein>
    <recommendedName>
        <fullName evidence="1">MutL C-terminal dimerisation domain-containing protein</fullName>
    </recommendedName>
</protein>
<dbReference type="GO" id="GO:0006298">
    <property type="term" value="P:mismatch repair"/>
    <property type="evidence" value="ECO:0007669"/>
    <property type="project" value="InterPro"/>
</dbReference>
<dbReference type="Gene3D" id="3.30.1370.100">
    <property type="entry name" value="MutL, C-terminal domain, regulatory subdomain"/>
    <property type="match status" value="1"/>
</dbReference>
<organism evidence="2">
    <name type="scientific">marine sediment metagenome</name>
    <dbReference type="NCBI Taxonomy" id="412755"/>
    <lineage>
        <taxon>unclassified sequences</taxon>
        <taxon>metagenomes</taxon>
        <taxon>ecological metagenomes</taxon>
    </lineage>
</organism>
<sequence length="64" mass="7549">ASERIMKEKFLNQYRDSKVQKQQLISPLKINISPAERFFLKEHLSEVNKFGFELEDFGGNTFIL</sequence>
<feature type="domain" description="MutL C-terminal dimerisation" evidence="1">
    <location>
        <begin position="1"/>
        <end position="64"/>
    </location>
</feature>
<evidence type="ECO:0000313" key="2">
    <source>
        <dbReference type="EMBL" id="GAG79181.1"/>
    </source>
</evidence>
<dbReference type="InterPro" id="IPR037198">
    <property type="entry name" value="MutL_C_sf"/>
</dbReference>
<accession>X1C485</accession>
<dbReference type="SUPFAM" id="SSF118116">
    <property type="entry name" value="DNA mismatch repair protein MutL"/>
    <property type="match status" value="1"/>
</dbReference>
<dbReference type="AlphaFoldDB" id="X1C485"/>
<dbReference type="InterPro" id="IPR042121">
    <property type="entry name" value="MutL_C_regsub"/>
</dbReference>
<dbReference type="EMBL" id="BART01014987">
    <property type="protein sequence ID" value="GAG79181.1"/>
    <property type="molecule type" value="Genomic_DNA"/>
</dbReference>
<reference evidence="2" key="1">
    <citation type="journal article" date="2014" name="Front. Microbiol.">
        <title>High frequency of phylogenetically diverse reductive dehalogenase-homologous genes in deep subseafloor sedimentary metagenomes.</title>
        <authorList>
            <person name="Kawai M."/>
            <person name="Futagami T."/>
            <person name="Toyoda A."/>
            <person name="Takaki Y."/>
            <person name="Nishi S."/>
            <person name="Hori S."/>
            <person name="Arai W."/>
            <person name="Tsubouchi T."/>
            <person name="Morono Y."/>
            <person name="Uchiyama I."/>
            <person name="Ito T."/>
            <person name="Fujiyama A."/>
            <person name="Inagaki F."/>
            <person name="Takami H."/>
        </authorList>
    </citation>
    <scope>NUCLEOTIDE SEQUENCE</scope>
    <source>
        <strain evidence="2">Expedition CK06-06</strain>
    </source>
</reference>
<proteinExistence type="predicted"/>
<dbReference type="Pfam" id="PF08676">
    <property type="entry name" value="MutL_C"/>
    <property type="match status" value="1"/>
</dbReference>
<dbReference type="GO" id="GO:0005524">
    <property type="term" value="F:ATP binding"/>
    <property type="evidence" value="ECO:0007669"/>
    <property type="project" value="InterPro"/>
</dbReference>
<feature type="non-terminal residue" evidence="2">
    <location>
        <position position="1"/>
    </location>
</feature>
<dbReference type="InterPro" id="IPR014790">
    <property type="entry name" value="MutL_C"/>
</dbReference>
<feature type="non-terminal residue" evidence="2">
    <location>
        <position position="64"/>
    </location>
</feature>
<comment type="caution">
    <text evidence="2">The sequence shown here is derived from an EMBL/GenBank/DDBJ whole genome shotgun (WGS) entry which is preliminary data.</text>
</comment>
<evidence type="ECO:0000259" key="1">
    <source>
        <dbReference type="Pfam" id="PF08676"/>
    </source>
</evidence>
<gene>
    <name evidence="2" type="ORF">S01H4_29375</name>
</gene>